<dbReference type="InterPro" id="IPR032720">
    <property type="entry name" value="Cys_rich_CWC"/>
</dbReference>
<evidence type="ECO:0000313" key="2">
    <source>
        <dbReference type="Proteomes" id="UP001138768"/>
    </source>
</evidence>
<name>A0A9X1B6R8_9GAMM</name>
<accession>A0A9X1B6R8</accession>
<sequence length="71" mass="7841">MTWNEPITDGTKQCPRCGNDFECKVDDLRNCDCVAVKVSLPVLKTLQGRYDDCLCPNCLREIADSAETSAA</sequence>
<protein>
    <recommendedName>
        <fullName evidence="3">Cysteine-rich CWC</fullName>
    </recommendedName>
</protein>
<dbReference type="RefSeq" id="WP_200249384.1">
    <property type="nucleotide sequence ID" value="NZ_NRRY01000060.1"/>
</dbReference>
<reference evidence="1 2" key="1">
    <citation type="journal article" date="2020" name="Microorganisms">
        <title>Osmotic Adaptation and Compatible Solute Biosynthesis of Phototrophic Bacteria as Revealed from Genome Analyses.</title>
        <authorList>
            <person name="Imhoff J.F."/>
            <person name="Rahn T."/>
            <person name="Kunzel S."/>
            <person name="Keller A."/>
            <person name="Neulinger S.C."/>
        </authorList>
    </citation>
    <scope>NUCLEOTIDE SEQUENCE [LARGE SCALE GENOMIC DNA]</scope>
    <source>
        <strain evidence="1 2">DSM 25653</strain>
    </source>
</reference>
<dbReference type="Pfam" id="PF14375">
    <property type="entry name" value="Cys_rich_CWC"/>
    <property type="match status" value="1"/>
</dbReference>
<evidence type="ECO:0008006" key="3">
    <source>
        <dbReference type="Google" id="ProtNLM"/>
    </source>
</evidence>
<dbReference type="AlphaFoldDB" id="A0A9X1B6R8"/>
<evidence type="ECO:0000313" key="1">
    <source>
        <dbReference type="EMBL" id="MBK1621151.1"/>
    </source>
</evidence>
<keyword evidence="2" id="KW-1185">Reference proteome</keyword>
<dbReference type="Proteomes" id="UP001138768">
    <property type="component" value="Unassembled WGS sequence"/>
</dbReference>
<gene>
    <name evidence="1" type="ORF">CKO42_22565</name>
</gene>
<organism evidence="1 2">
    <name type="scientific">Lamprobacter modestohalophilus</name>
    <dbReference type="NCBI Taxonomy" id="1064514"/>
    <lineage>
        <taxon>Bacteria</taxon>
        <taxon>Pseudomonadati</taxon>
        <taxon>Pseudomonadota</taxon>
        <taxon>Gammaproteobacteria</taxon>
        <taxon>Chromatiales</taxon>
        <taxon>Chromatiaceae</taxon>
        <taxon>Lamprobacter</taxon>
    </lineage>
</organism>
<proteinExistence type="predicted"/>
<comment type="caution">
    <text evidence="1">The sequence shown here is derived from an EMBL/GenBank/DDBJ whole genome shotgun (WGS) entry which is preliminary data.</text>
</comment>
<dbReference type="EMBL" id="NRRY01000060">
    <property type="protein sequence ID" value="MBK1621151.1"/>
    <property type="molecule type" value="Genomic_DNA"/>
</dbReference>